<evidence type="ECO:0000313" key="2">
    <source>
        <dbReference type="EMBL" id="MCC3299689.1"/>
    </source>
</evidence>
<feature type="compositionally biased region" description="Basic and acidic residues" evidence="1">
    <location>
        <begin position="40"/>
        <end position="50"/>
    </location>
</feature>
<accession>A0A9X1MJJ1</accession>
<proteinExistence type="predicted"/>
<reference evidence="2" key="1">
    <citation type="submission" date="2021-10" db="EMBL/GenBank/DDBJ databases">
        <title>Novel species in genus Arthrobacter.</title>
        <authorList>
            <person name="Liu Y."/>
        </authorList>
    </citation>
    <scope>NUCLEOTIDE SEQUENCE</scope>
    <source>
        <strain evidence="2">Zg-Y453</strain>
    </source>
</reference>
<gene>
    <name evidence="2" type="ORF">LJ757_17990</name>
</gene>
<dbReference type="AlphaFoldDB" id="A0A9X1MJJ1"/>
<feature type="region of interest" description="Disordered" evidence="1">
    <location>
        <begin position="21"/>
        <end position="59"/>
    </location>
</feature>
<dbReference type="RefSeq" id="WP_227897675.1">
    <property type="nucleotide sequence ID" value="NZ_CP099467.1"/>
</dbReference>
<keyword evidence="3" id="KW-1185">Reference proteome</keyword>
<dbReference type="Proteomes" id="UP001139158">
    <property type="component" value="Unassembled WGS sequence"/>
</dbReference>
<organism evidence="2 3">
    <name type="scientific">Arthrobacter caoxuetaonis</name>
    <dbReference type="NCBI Taxonomy" id="2886935"/>
    <lineage>
        <taxon>Bacteria</taxon>
        <taxon>Bacillati</taxon>
        <taxon>Actinomycetota</taxon>
        <taxon>Actinomycetes</taxon>
        <taxon>Micrococcales</taxon>
        <taxon>Micrococcaceae</taxon>
        <taxon>Arthrobacter</taxon>
    </lineage>
</organism>
<dbReference type="EMBL" id="JAJFZV010000020">
    <property type="protein sequence ID" value="MCC3299689.1"/>
    <property type="molecule type" value="Genomic_DNA"/>
</dbReference>
<comment type="caution">
    <text evidence="2">The sequence shown here is derived from an EMBL/GenBank/DDBJ whole genome shotgun (WGS) entry which is preliminary data.</text>
</comment>
<evidence type="ECO:0000313" key="3">
    <source>
        <dbReference type="Proteomes" id="UP001139158"/>
    </source>
</evidence>
<protein>
    <submittedName>
        <fullName evidence="2">Uncharacterized protein</fullName>
    </submittedName>
</protein>
<name>A0A9X1MJJ1_9MICC</name>
<sequence length="59" mass="6688">MPKKPGKKHTWANPELAAAMRELRRSSAAQRHTPKPRKGSRQDRLQKAIRDQQASAAKD</sequence>
<evidence type="ECO:0000256" key="1">
    <source>
        <dbReference type="SAM" id="MobiDB-lite"/>
    </source>
</evidence>